<sequence length="243" mass="28118">NAYSTMHNPLLAGRQYLSLCHKNRNVLLLTWSLHSVHCSLLPEPHTKNPNTVPQMICIALRFFASGTCMRWAMLRSSAKIQFAEQFVIALQRLYINTFIGCFDLLKGFPRVFGVLLICIYFHYNLLFTLLCQRFHEGLFDSLLVGDRTYTKPQHDFNMALSQTRLKIDMTFAILKARFNCYFHDCDLRLSPERSSQIVGACVIPHNKEWVDHPSDRAVRDATTAENFTYGMEHMIKQHQTCHG</sequence>
<comment type="cofactor">
    <cofactor evidence="1">
        <name>a divalent metal cation</name>
        <dbReference type="ChEBI" id="CHEBI:60240"/>
    </cofactor>
</comment>
<evidence type="ECO:0000313" key="5">
    <source>
        <dbReference type="Ensembl" id="ENSCCRP00015028410.1"/>
    </source>
</evidence>
<name>A0A8C1TXT2_CYPCA</name>
<evidence type="ECO:0000259" key="4">
    <source>
        <dbReference type="Pfam" id="PF13359"/>
    </source>
</evidence>
<keyword evidence="3" id="KW-0812">Transmembrane</keyword>
<proteinExistence type="predicted"/>
<accession>A0A8C1TXT2</accession>
<evidence type="ECO:0000313" key="6">
    <source>
        <dbReference type="Proteomes" id="UP000694700"/>
    </source>
</evidence>
<organism evidence="5 6">
    <name type="scientific">Cyprinus carpio</name>
    <name type="common">Common carp</name>
    <dbReference type="NCBI Taxonomy" id="7962"/>
    <lineage>
        <taxon>Eukaryota</taxon>
        <taxon>Metazoa</taxon>
        <taxon>Chordata</taxon>
        <taxon>Craniata</taxon>
        <taxon>Vertebrata</taxon>
        <taxon>Euteleostomi</taxon>
        <taxon>Actinopterygii</taxon>
        <taxon>Neopterygii</taxon>
        <taxon>Teleostei</taxon>
        <taxon>Ostariophysi</taxon>
        <taxon>Cypriniformes</taxon>
        <taxon>Cyprinidae</taxon>
        <taxon>Cyprininae</taxon>
        <taxon>Cyprinus</taxon>
    </lineage>
</organism>
<evidence type="ECO:0000256" key="3">
    <source>
        <dbReference type="SAM" id="Phobius"/>
    </source>
</evidence>
<feature type="domain" description="DDE Tnp4" evidence="4">
    <location>
        <begin position="149"/>
        <end position="206"/>
    </location>
</feature>
<dbReference type="InterPro" id="IPR027806">
    <property type="entry name" value="HARBI1_dom"/>
</dbReference>
<dbReference type="Pfam" id="PF13359">
    <property type="entry name" value="DDE_Tnp_4"/>
    <property type="match status" value="1"/>
</dbReference>
<reference evidence="5" key="1">
    <citation type="submission" date="2025-08" db="UniProtKB">
        <authorList>
            <consortium name="Ensembl"/>
        </authorList>
    </citation>
    <scope>IDENTIFICATION</scope>
</reference>
<feature type="transmembrane region" description="Helical" evidence="3">
    <location>
        <begin position="111"/>
        <end position="131"/>
    </location>
</feature>
<dbReference type="AlphaFoldDB" id="A0A8C1TXT2"/>
<keyword evidence="3" id="KW-1133">Transmembrane helix</keyword>
<dbReference type="GO" id="GO:0046872">
    <property type="term" value="F:metal ion binding"/>
    <property type="evidence" value="ECO:0007669"/>
    <property type="project" value="UniProtKB-KW"/>
</dbReference>
<dbReference type="Proteomes" id="UP000694700">
    <property type="component" value="Unplaced"/>
</dbReference>
<dbReference type="Ensembl" id="ENSCCRT00015029415.1">
    <property type="protein sequence ID" value="ENSCCRP00015028410.1"/>
    <property type="gene ID" value="ENSCCRG00015011987.1"/>
</dbReference>
<keyword evidence="2" id="KW-0479">Metal-binding</keyword>
<evidence type="ECO:0000256" key="1">
    <source>
        <dbReference type="ARBA" id="ARBA00001968"/>
    </source>
</evidence>
<keyword evidence="3" id="KW-0472">Membrane</keyword>
<protein>
    <recommendedName>
        <fullName evidence="4">DDE Tnp4 domain-containing protein</fullName>
    </recommendedName>
</protein>
<evidence type="ECO:0000256" key="2">
    <source>
        <dbReference type="ARBA" id="ARBA00022723"/>
    </source>
</evidence>